<dbReference type="EMBL" id="HF935555">
    <property type="protein sequence ID" value="CCX10694.1"/>
    <property type="molecule type" value="Genomic_DNA"/>
</dbReference>
<dbReference type="AlphaFoldDB" id="U4LGE6"/>
<accession>U4LGE6</accession>
<organism evidence="1 2">
    <name type="scientific">Pyronema omphalodes (strain CBS 100304)</name>
    <name type="common">Pyronema confluens</name>
    <dbReference type="NCBI Taxonomy" id="1076935"/>
    <lineage>
        <taxon>Eukaryota</taxon>
        <taxon>Fungi</taxon>
        <taxon>Dikarya</taxon>
        <taxon>Ascomycota</taxon>
        <taxon>Pezizomycotina</taxon>
        <taxon>Pezizomycetes</taxon>
        <taxon>Pezizales</taxon>
        <taxon>Pyronemataceae</taxon>
        <taxon>Pyronema</taxon>
    </lineage>
</organism>
<evidence type="ECO:0000313" key="2">
    <source>
        <dbReference type="Proteomes" id="UP000018144"/>
    </source>
</evidence>
<sequence length="348" mass="39773">MSVVQRFRWVWMDGDIGRLFQRLQVQKSMLILMLQLVQYNSTIEATKQIAELSANLERAHTEQIHILKRIQHNTNRLCRDRRGVTDLKPKIRRVDKTKAHLRRLQNASGYSFNLVLKGTRVYLRAEGHGSTFSVNTVRSSSRLSTTSRLNSSHLTNHAVRALPIYRSPTCVPSDPYVSSSFSASDPHKAAMLGVLDQKVQDWNGHRREGFGSLHLYGHYSALDSRHAASNTGSSNKFDMYIFEKVLVLLRNESAGREAQFNNNTRGNIQFSAQWRLPTGGAVMVFRCDDIIDIKDRNFFNSVAIAYRCCLQLSWETEADEYCHSQIKIGFPLDSVRKEWHAALKLGLF</sequence>
<evidence type="ECO:0000313" key="1">
    <source>
        <dbReference type="EMBL" id="CCX10694.1"/>
    </source>
</evidence>
<dbReference type="Proteomes" id="UP000018144">
    <property type="component" value="Unassembled WGS sequence"/>
</dbReference>
<protein>
    <submittedName>
        <fullName evidence="1">Uncharacterized protein</fullName>
    </submittedName>
</protein>
<name>U4LGE6_PYROM</name>
<keyword evidence="2" id="KW-1185">Reference proteome</keyword>
<reference evidence="1 2" key="1">
    <citation type="journal article" date="2013" name="PLoS Genet.">
        <title>The genome and development-dependent transcriptomes of Pyronema confluens: a window into fungal evolution.</title>
        <authorList>
            <person name="Traeger S."/>
            <person name="Altegoer F."/>
            <person name="Freitag M."/>
            <person name="Gabaldon T."/>
            <person name="Kempken F."/>
            <person name="Kumar A."/>
            <person name="Marcet-Houben M."/>
            <person name="Poggeler S."/>
            <person name="Stajich J.E."/>
            <person name="Nowrousian M."/>
        </authorList>
    </citation>
    <scope>NUCLEOTIDE SEQUENCE [LARGE SCALE GENOMIC DNA]</scope>
    <source>
        <strain evidence="2">CBS 100304</strain>
        <tissue evidence="1">Vegetative mycelium</tissue>
    </source>
</reference>
<gene>
    <name evidence="1" type="ORF">PCON_10288</name>
</gene>
<proteinExistence type="predicted"/>